<dbReference type="InterPro" id="IPR003599">
    <property type="entry name" value="Ig_sub"/>
</dbReference>
<feature type="region of interest" description="Disordered" evidence="1">
    <location>
        <begin position="117"/>
        <end position="157"/>
    </location>
</feature>
<evidence type="ECO:0000259" key="4">
    <source>
        <dbReference type="PROSITE" id="PS50835"/>
    </source>
</evidence>
<feature type="signal peptide" evidence="3">
    <location>
        <begin position="1"/>
        <end position="26"/>
    </location>
</feature>
<dbReference type="SUPFAM" id="SSF48726">
    <property type="entry name" value="Immunoglobulin"/>
    <property type="match status" value="4"/>
</dbReference>
<dbReference type="Pfam" id="PF13927">
    <property type="entry name" value="Ig_3"/>
    <property type="match status" value="2"/>
</dbReference>
<keyword evidence="3" id="KW-0732">Signal</keyword>
<evidence type="ECO:0000256" key="3">
    <source>
        <dbReference type="SAM" id="SignalP"/>
    </source>
</evidence>
<feature type="compositionally biased region" description="Basic residues" evidence="1">
    <location>
        <begin position="170"/>
        <end position="183"/>
    </location>
</feature>
<reference evidence="5 6" key="1">
    <citation type="submission" date="2019-08" db="EMBL/GenBank/DDBJ databases">
        <authorList>
            <person name="Alioto T."/>
            <person name="Alioto T."/>
            <person name="Gomez Garrido J."/>
        </authorList>
    </citation>
    <scope>NUCLEOTIDE SEQUENCE [LARGE SCALE GENOMIC DNA]</scope>
</reference>
<dbReference type="PANTHER" id="PTHR23278:SF19">
    <property type="entry name" value="OBSCURIN"/>
    <property type="match status" value="1"/>
</dbReference>
<feature type="domain" description="Ig-like" evidence="4">
    <location>
        <begin position="540"/>
        <end position="644"/>
    </location>
</feature>
<dbReference type="InterPro" id="IPR013783">
    <property type="entry name" value="Ig-like_fold"/>
</dbReference>
<dbReference type="InterPro" id="IPR036179">
    <property type="entry name" value="Ig-like_dom_sf"/>
</dbReference>
<protein>
    <submittedName>
        <fullName evidence="5">Immunoglobulin subtype,Immunoglobulin-like domain,Immunoglobulin-like fold,Immunoglobulin subtype 2</fullName>
    </submittedName>
</protein>
<keyword evidence="6" id="KW-1185">Reference proteome</keyword>
<dbReference type="CDD" id="cd00096">
    <property type="entry name" value="Ig"/>
    <property type="match status" value="2"/>
</dbReference>
<dbReference type="PROSITE" id="PS50835">
    <property type="entry name" value="IG_LIKE"/>
    <property type="match status" value="4"/>
</dbReference>
<dbReference type="InterPro" id="IPR003598">
    <property type="entry name" value="Ig_sub2"/>
</dbReference>
<feature type="region of interest" description="Disordered" evidence="1">
    <location>
        <begin position="474"/>
        <end position="495"/>
    </location>
</feature>
<organism evidence="5 6">
    <name type="scientific">Cinara cedri</name>
    <dbReference type="NCBI Taxonomy" id="506608"/>
    <lineage>
        <taxon>Eukaryota</taxon>
        <taxon>Metazoa</taxon>
        <taxon>Ecdysozoa</taxon>
        <taxon>Arthropoda</taxon>
        <taxon>Hexapoda</taxon>
        <taxon>Insecta</taxon>
        <taxon>Pterygota</taxon>
        <taxon>Neoptera</taxon>
        <taxon>Paraneoptera</taxon>
        <taxon>Hemiptera</taxon>
        <taxon>Sternorrhyncha</taxon>
        <taxon>Aphidomorpha</taxon>
        <taxon>Aphidoidea</taxon>
        <taxon>Aphididae</taxon>
        <taxon>Lachninae</taxon>
        <taxon>Cinara</taxon>
    </lineage>
</organism>
<evidence type="ECO:0000256" key="1">
    <source>
        <dbReference type="SAM" id="MobiDB-lite"/>
    </source>
</evidence>
<dbReference type="OrthoDB" id="10055806at2759"/>
<feature type="domain" description="Ig-like" evidence="4">
    <location>
        <begin position="102"/>
        <end position="255"/>
    </location>
</feature>
<feature type="region of interest" description="Disordered" evidence="1">
    <location>
        <begin position="23"/>
        <end position="103"/>
    </location>
</feature>
<keyword evidence="2" id="KW-1133">Transmembrane helix</keyword>
<feature type="compositionally biased region" description="Basic and acidic residues" evidence="1">
    <location>
        <begin position="130"/>
        <end position="157"/>
    </location>
</feature>
<feature type="domain" description="Ig-like" evidence="4">
    <location>
        <begin position="452"/>
        <end position="532"/>
    </location>
</feature>
<proteinExistence type="predicted"/>
<evidence type="ECO:0000256" key="2">
    <source>
        <dbReference type="SAM" id="Phobius"/>
    </source>
</evidence>
<feature type="compositionally biased region" description="Basic residues" evidence="1">
    <location>
        <begin position="815"/>
        <end position="830"/>
    </location>
</feature>
<feature type="transmembrane region" description="Helical" evidence="2">
    <location>
        <begin position="991"/>
        <end position="1013"/>
    </location>
</feature>
<feature type="domain" description="Ig-like" evidence="4">
    <location>
        <begin position="275"/>
        <end position="392"/>
    </location>
</feature>
<sequence>MTVATVATAVLLTAVTLNSVCHPGWAAPKDDQPPARFRRYPPAANVYGDGSVAPTTRGVGAADGGAPPPGNPPQRDADGSDSGADPAEDGQDHEDQLDQDDPVSTVQVTAVRGSMAKLPCDIGGGNNDGLPRHSEKSASADGEEKTKTSENTTPEDRAYMVLWFKHRSRSTIRHQNSKTKNKKMSSGGKPLYSYDVRGRPLREALHWSDKSSEGLGTRAKFVVIGADGALENSTKAALEVMNVTEQDAGSYRCRVDFRDSPTRNYRIILRVIVPPDKMTIIYNDVTKIGSGTHHVIGPVPEGSRLVLICKVVGGKPKPRVHWYSADGKITSPYNQGSGQEVQIFGANNNKDDENITTEKLIIEKLNRNHANGTYTCVAVNDDNTVESKIRMTVLINMYLNVQNVRIVGIRPMDNSENSVNNYFDDNYIYNNNNGVYEETANLISGKWYTGECLADGASPKAKIEWAIIGTGNLASEVTPPPTPNSVRVKEETEYSSRIQFKPTPNDDGRKLNCLAYNPENNSTKDFTTKNTSVLLNVQYPPIVKLNLGQTFDPTRIKTGDDVYFECKVLDGGGNKGKKHNHIEWYHNGRSILQNASVSSARSEIKVVLLSAGTLVIRNVGHHHSGQYTCESKNDLGTGRSRPVTLRVQYAPVCADGGPQLVGVEASEKTVRVTCRVRADPADDLVRFQWTVTPGPASNAGELHQQQSSGVMATGALSGSPRNSTAAAGGLAVGELVLPAFTIGVPDAVQYAQDRPSAGNNKPAVLASVNCRATNAVGAQQKPCVYNIIPATPPGALSNCGIRFPIKDQETNTNKDRRHHRSHNGNRKRHRRYAAEELATVSCTAGIDGGVRPVTYSLETYATSDESAPFFGSPEDVSANVHRTHNRGESLAENVTGTVTNNTIVEYRVNRTKLLLKWDDTDNRGNGRYLRLSAYASNRMGRGPPLHFDAYLLKHPWWYNETNENGNANKVAGPTRTSSTDWWETSGSGQSAMMGVMIITVTVAGICIASVLLWRRRDDARLSATAETTAIAANLIATDDRHDKTDVDKPDKRYTLLSEQPLQEQCRNVYPNLCPSRTPQHRHGRGTAGFTTTGAAVDAAPDIMIQPNYGKQCFVSIPPYGIPGPESSV</sequence>
<dbReference type="CDD" id="cd21699">
    <property type="entry name" value="JMTM_APP_like"/>
    <property type="match status" value="1"/>
</dbReference>
<dbReference type="AlphaFoldDB" id="A0A5E4MQI3"/>
<dbReference type="EMBL" id="CABPRJ010000979">
    <property type="protein sequence ID" value="VVC33927.1"/>
    <property type="molecule type" value="Genomic_DNA"/>
</dbReference>
<dbReference type="SMART" id="SM00408">
    <property type="entry name" value="IGc2"/>
    <property type="match status" value="2"/>
</dbReference>
<accession>A0A5E4MQI3</accession>
<keyword evidence="2" id="KW-0472">Membrane</keyword>
<gene>
    <name evidence="5" type="ORF">CINCED_3A002099</name>
</gene>
<evidence type="ECO:0000313" key="5">
    <source>
        <dbReference type="EMBL" id="VVC33927.1"/>
    </source>
</evidence>
<dbReference type="Proteomes" id="UP000325440">
    <property type="component" value="Unassembled WGS sequence"/>
</dbReference>
<dbReference type="Gene3D" id="2.60.40.10">
    <property type="entry name" value="Immunoglobulins"/>
    <property type="match status" value="4"/>
</dbReference>
<keyword evidence="2" id="KW-0812">Transmembrane</keyword>
<feature type="chain" id="PRO_5023039912" evidence="3">
    <location>
        <begin position="27"/>
        <end position="1128"/>
    </location>
</feature>
<feature type="region of interest" description="Disordered" evidence="1">
    <location>
        <begin position="170"/>
        <end position="192"/>
    </location>
</feature>
<dbReference type="SMART" id="SM00409">
    <property type="entry name" value="IG"/>
    <property type="match status" value="3"/>
</dbReference>
<name>A0A5E4MQI3_9HEMI</name>
<dbReference type="PANTHER" id="PTHR23278">
    <property type="entry name" value="SIDESTEP PROTEIN"/>
    <property type="match status" value="1"/>
</dbReference>
<feature type="compositionally biased region" description="Acidic residues" evidence="1">
    <location>
        <begin position="86"/>
        <end position="101"/>
    </location>
</feature>
<evidence type="ECO:0000313" key="6">
    <source>
        <dbReference type="Proteomes" id="UP000325440"/>
    </source>
</evidence>
<feature type="region of interest" description="Disordered" evidence="1">
    <location>
        <begin position="810"/>
        <end position="830"/>
    </location>
</feature>
<dbReference type="InterPro" id="IPR007110">
    <property type="entry name" value="Ig-like_dom"/>
</dbReference>